<evidence type="ECO:0000259" key="5">
    <source>
        <dbReference type="PROSITE" id="PS51635"/>
    </source>
</evidence>
<feature type="short sequence motif" description="DGA/G" evidence="4">
    <location>
        <begin position="205"/>
        <end position="207"/>
    </location>
</feature>
<dbReference type="InterPro" id="IPR016035">
    <property type="entry name" value="Acyl_Trfase/lysoPLipase"/>
</dbReference>
<evidence type="ECO:0000256" key="3">
    <source>
        <dbReference type="ARBA" id="ARBA00023098"/>
    </source>
</evidence>
<evidence type="ECO:0000256" key="1">
    <source>
        <dbReference type="ARBA" id="ARBA00022801"/>
    </source>
</evidence>
<name>A0ABU9M2F2_9BACT</name>
<dbReference type="InterPro" id="IPR002641">
    <property type="entry name" value="PNPLA_dom"/>
</dbReference>
<dbReference type="SUPFAM" id="SSF52151">
    <property type="entry name" value="FabD/lysophospholipase-like"/>
    <property type="match status" value="1"/>
</dbReference>
<dbReference type="EMBL" id="JBCEVZ010000109">
    <property type="protein sequence ID" value="MEL5996925.1"/>
    <property type="molecule type" value="Genomic_DNA"/>
</dbReference>
<dbReference type="PANTHER" id="PTHR24185">
    <property type="entry name" value="CALCIUM-INDEPENDENT PHOSPHOLIPASE A2-GAMMA"/>
    <property type="match status" value="1"/>
</dbReference>
<organism evidence="6 7">
    <name type="scientific">Hymenobacter segetis</name>
    <dbReference type="NCBI Taxonomy" id="2025509"/>
    <lineage>
        <taxon>Bacteria</taxon>
        <taxon>Pseudomonadati</taxon>
        <taxon>Bacteroidota</taxon>
        <taxon>Cytophagia</taxon>
        <taxon>Cytophagales</taxon>
        <taxon>Hymenobacteraceae</taxon>
        <taxon>Hymenobacter</taxon>
    </lineage>
</organism>
<feature type="short sequence motif" description="GXGXXG" evidence="4">
    <location>
        <begin position="20"/>
        <end position="25"/>
    </location>
</feature>
<comment type="caution">
    <text evidence="6">The sequence shown here is derived from an EMBL/GenBank/DDBJ whole genome shotgun (WGS) entry which is preliminary data.</text>
</comment>
<feature type="active site" description="Nucleophile" evidence="4">
    <location>
        <position position="62"/>
    </location>
</feature>
<gene>
    <name evidence="6" type="ORF">AAFH49_22125</name>
</gene>
<feature type="short sequence motif" description="GXSXG" evidence="4">
    <location>
        <begin position="60"/>
        <end position="64"/>
    </location>
</feature>
<accession>A0ABU9M2F2</accession>
<evidence type="ECO:0000256" key="2">
    <source>
        <dbReference type="ARBA" id="ARBA00022963"/>
    </source>
</evidence>
<protein>
    <submittedName>
        <fullName evidence="6">Patatin-like phospholipase family protein</fullName>
    </submittedName>
</protein>
<sequence>MAIKDKDALGGPRKLLALDGGGIRGTITLEILAELERSLEQRLGAGPGFVLADYFDYIAGTSTGAIIATCLSLGMRVTDIRAFYLASGPAMFDKASILKRFRNKYKDEQLAQKLQEVIRERSGEPETTLGSQALKTYLLLILRNATTDSPWPLSNNPRAKYNDISHHSCNLQLPLWQLVRASTAAPTYFPPEVVTVGTEDFVFVDGGVTMYNNPAFQLFLMATVKPYKLEWPTGEDQLLLVSVGTGAAAGSNADLAPNEMNLLYNASSIPSALMFAASNEQDMLCRVFGRCLHGGEIDSEVLDLKGDIGPGSIEKKFFTYLRYNADLSRAGLDALGLPHIKPETVQQMDSVQYIPQLQEVGQAVAKEVDLAHFAAFLPA</sequence>
<reference evidence="6 7" key="1">
    <citation type="journal article" date="2018" name="Arch. Microbiol.">
        <title>Hymenobacter segetis sp. nov., isolated from soil.</title>
        <authorList>
            <person name="Ten L.N."/>
            <person name="Lim S.J."/>
            <person name="Kim B.O."/>
            <person name="Kang I.K."/>
            <person name="Jung H.Y."/>
        </authorList>
    </citation>
    <scope>NUCLEOTIDE SEQUENCE [LARGE SCALE GENOMIC DNA]</scope>
    <source>
        <strain evidence="6 7">S7-3-11</strain>
    </source>
</reference>
<dbReference type="RefSeq" id="WP_342301634.1">
    <property type="nucleotide sequence ID" value="NZ_JBCEVZ010000109.1"/>
</dbReference>
<feature type="active site" description="Proton acceptor" evidence="4">
    <location>
        <position position="205"/>
    </location>
</feature>
<keyword evidence="7" id="KW-1185">Reference proteome</keyword>
<keyword evidence="3 4" id="KW-0443">Lipid metabolism</keyword>
<evidence type="ECO:0000256" key="4">
    <source>
        <dbReference type="PROSITE-ProRule" id="PRU01161"/>
    </source>
</evidence>
<evidence type="ECO:0000313" key="7">
    <source>
        <dbReference type="Proteomes" id="UP001479606"/>
    </source>
</evidence>
<feature type="domain" description="PNPLA" evidence="5">
    <location>
        <begin position="16"/>
        <end position="219"/>
    </location>
</feature>
<evidence type="ECO:0000313" key="6">
    <source>
        <dbReference type="EMBL" id="MEL5996925.1"/>
    </source>
</evidence>
<dbReference type="Gene3D" id="3.40.1090.10">
    <property type="entry name" value="Cytosolic phospholipase A2 catalytic domain"/>
    <property type="match status" value="1"/>
</dbReference>
<proteinExistence type="predicted"/>
<keyword evidence="2 4" id="KW-0442">Lipid degradation</keyword>
<dbReference type="PANTHER" id="PTHR24185:SF1">
    <property type="entry name" value="CALCIUM-INDEPENDENT PHOSPHOLIPASE A2-GAMMA"/>
    <property type="match status" value="1"/>
</dbReference>
<dbReference type="Pfam" id="PF01734">
    <property type="entry name" value="Patatin"/>
    <property type="match status" value="1"/>
</dbReference>
<dbReference type="PROSITE" id="PS51635">
    <property type="entry name" value="PNPLA"/>
    <property type="match status" value="1"/>
</dbReference>
<keyword evidence="1 4" id="KW-0378">Hydrolase</keyword>
<dbReference type="Proteomes" id="UP001479606">
    <property type="component" value="Unassembled WGS sequence"/>
</dbReference>